<evidence type="ECO:0000259" key="7">
    <source>
        <dbReference type="PROSITE" id="PS51098"/>
    </source>
</evidence>
<dbReference type="Proteomes" id="UP000782880">
    <property type="component" value="Unassembled WGS sequence"/>
</dbReference>
<evidence type="ECO:0000256" key="3">
    <source>
        <dbReference type="ARBA" id="ARBA00022679"/>
    </source>
</evidence>
<dbReference type="GO" id="GO:0016301">
    <property type="term" value="F:kinase activity"/>
    <property type="evidence" value="ECO:0007669"/>
    <property type="project" value="UniProtKB-KW"/>
</dbReference>
<evidence type="ECO:0000256" key="5">
    <source>
        <dbReference type="ARBA" id="ARBA00022777"/>
    </source>
</evidence>
<proteinExistence type="predicted"/>
<keyword evidence="3" id="KW-0808">Transferase</keyword>
<sequence>MVIALGGKSNVTRMFHCMTRLRFYVKNRKLVNEADIKKLPEISGVNWYQDQFQVIAGNEVNELYDALTQKGLPTDEGAAAPVSNANKSIGSRIVDSITGCMTPMIPAGTHTLAINPLNWKTDSTPASREENAGACFTDYSGSIVTEIPHLTGAYIDPQRGALKVPDVSPQEYPPVLSIFSDGIYHLYDYQFFYRKLQENVGVRIDAYLSR</sequence>
<dbReference type="GO" id="GO:0009401">
    <property type="term" value="P:phosphoenolpyruvate-dependent sugar phosphotransferase system"/>
    <property type="evidence" value="ECO:0007669"/>
    <property type="project" value="UniProtKB-KW"/>
</dbReference>
<feature type="domain" description="PTS EIIB type-1" evidence="7">
    <location>
        <begin position="1"/>
        <end position="77"/>
    </location>
</feature>
<dbReference type="GO" id="GO:0008982">
    <property type="term" value="F:protein-N(PI)-phosphohistidine-sugar phosphotransferase activity"/>
    <property type="evidence" value="ECO:0007669"/>
    <property type="project" value="InterPro"/>
</dbReference>
<accession>A0A921IL86</accession>
<dbReference type="PROSITE" id="PS51098">
    <property type="entry name" value="PTS_EIIB_TYPE_1"/>
    <property type="match status" value="1"/>
</dbReference>
<reference evidence="8" key="1">
    <citation type="journal article" date="2021" name="PeerJ">
        <title>Extensive microbial diversity within the chicken gut microbiome revealed by metagenomics and culture.</title>
        <authorList>
            <person name="Gilroy R."/>
            <person name="Ravi A."/>
            <person name="Getino M."/>
            <person name="Pursley I."/>
            <person name="Horton D.L."/>
            <person name="Alikhan N.F."/>
            <person name="Baker D."/>
            <person name="Gharbi K."/>
            <person name="Hall N."/>
            <person name="Watson M."/>
            <person name="Adriaenssens E.M."/>
            <person name="Foster-Nyarko E."/>
            <person name="Jarju S."/>
            <person name="Secka A."/>
            <person name="Antonio M."/>
            <person name="Oren A."/>
            <person name="Chaudhuri R.R."/>
            <person name="La Ragione R."/>
            <person name="Hildebrand F."/>
            <person name="Pallen M.J."/>
        </authorList>
    </citation>
    <scope>NUCLEOTIDE SEQUENCE</scope>
    <source>
        <strain evidence="8">ChiBcec21-2208</strain>
    </source>
</reference>
<organism evidence="8 9">
    <name type="scientific">Subdoligranulum variabile</name>
    <dbReference type="NCBI Taxonomy" id="214851"/>
    <lineage>
        <taxon>Bacteria</taxon>
        <taxon>Bacillati</taxon>
        <taxon>Bacillota</taxon>
        <taxon>Clostridia</taxon>
        <taxon>Eubacteriales</taxon>
        <taxon>Oscillospiraceae</taxon>
        <taxon>Subdoligranulum</taxon>
    </lineage>
</organism>
<gene>
    <name evidence="8" type="ORF">K8V20_04125</name>
</gene>
<keyword evidence="5" id="KW-0418">Kinase</keyword>
<dbReference type="EMBL" id="DYVE01000106">
    <property type="protein sequence ID" value="HJG27818.1"/>
    <property type="molecule type" value="Genomic_DNA"/>
</dbReference>
<dbReference type="PANTHER" id="PTHR30175">
    <property type="entry name" value="PHOSPHOTRANSFERASE SYSTEM TRANSPORT PROTEIN"/>
    <property type="match status" value="1"/>
</dbReference>
<dbReference type="InterPro" id="IPR050558">
    <property type="entry name" value="PTS_Sugar-Specific_Components"/>
</dbReference>
<keyword evidence="1" id="KW-0813">Transport</keyword>
<evidence type="ECO:0000313" key="9">
    <source>
        <dbReference type="Proteomes" id="UP000782880"/>
    </source>
</evidence>
<keyword evidence="4" id="KW-0598">Phosphotransferase system</keyword>
<dbReference type="Pfam" id="PF00367">
    <property type="entry name" value="PTS_EIIB"/>
    <property type="match status" value="1"/>
</dbReference>
<keyword evidence="2" id="KW-0762">Sugar transport</keyword>
<dbReference type="InterPro" id="IPR018113">
    <property type="entry name" value="PTrfase_EIIB_Cys"/>
</dbReference>
<evidence type="ECO:0000256" key="2">
    <source>
        <dbReference type="ARBA" id="ARBA00022597"/>
    </source>
</evidence>
<dbReference type="GO" id="GO:0015771">
    <property type="term" value="P:trehalose transport"/>
    <property type="evidence" value="ECO:0007669"/>
    <property type="project" value="TreeGrafter"/>
</dbReference>
<evidence type="ECO:0000313" key="8">
    <source>
        <dbReference type="EMBL" id="HJG27818.1"/>
    </source>
</evidence>
<dbReference type="CDD" id="cd00212">
    <property type="entry name" value="PTS_IIB_glc"/>
    <property type="match status" value="1"/>
</dbReference>
<dbReference type="GO" id="GO:0090589">
    <property type="term" value="F:protein-phosphocysteine-trehalose phosphotransferase system transporter activity"/>
    <property type="evidence" value="ECO:0007669"/>
    <property type="project" value="TreeGrafter"/>
</dbReference>
<dbReference type="GO" id="GO:0005886">
    <property type="term" value="C:plasma membrane"/>
    <property type="evidence" value="ECO:0007669"/>
    <property type="project" value="TreeGrafter"/>
</dbReference>
<reference evidence="8" key="2">
    <citation type="submission" date="2021-09" db="EMBL/GenBank/DDBJ databases">
        <authorList>
            <person name="Gilroy R."/>
        </authorList>
    </citation>
    <scope>NUCLEOTIDE SEQUENCE</scope>
    <source>
        <strain evidence="8">ChiBcec21-2208</strain>
    </source>
</reference>
<dbReference type="Gene3D" id="3.30.1360.60">
    <property type="entry name" value="Glucose permease domain IIB"/>
    <property type="match status" value="1"/>
</dbReference>
<dbReference type="AlphaFoldDB" id="A0A921IL86"/>
<evidence type="ECO:0000256" key="1">
    <source>
        <dbReference type="ARBA" id="ARBA00022448"/>
    </source>
</evidence>
<dbReference type="PANTHER" id="PTHR30175:SF1">
    <property type="entry name" value="PTS SYSTEM ARBUTIN-, CELLOBIOSE-, AND SALICIN-SPECIFIC EIIBC COMPONENT-RELATED"/>
    <property type="match status" value="1"/>
</dbReference>
<dbReference type="InterPro" id="IPR036878">
    <property type="entry name" value="Glu_permease_IIB"/>
</dbReference>
<protein>
    <submittedName>
        <fullName evidence="8">PTS transporter subunit EIIB</fullName>
    </submittedName>
</protein>
<evidence type="ECO:0000256" key="6">
    <source>
        <dbReference type="PROSITE-ProRule" id="PRU00421"/>
    </source>
</evidence>
<dbReference type="InterPro" id="IPR001996">
    <property type="entry name" value="PTS_IIB_1"/>
</dbReference>
<dbReference type="PROSITE" id="PS01035">
    <property type="entry name" value="PTS_EIIB_TYPE_1_CYS"/>
    <property type="match status" value="1"/>
</dbReference>
<name>A0A921IL86_9FIRM</name>
<evidence type="ECO:0000256" key="4">
    <source>
        <dbReference type="ARBA" id="ARBA00022683"/>
    </source>
</evidence>
<comment type="caution">
    <text evidence="8">The sequence shown here is derived from an EMBL/GenBank/DDBJ whole genome shotgun (WGS) entry which is preliminary data.</text>
</comment>
<feature type="active site" description="Phosphocysteine intermediate; for EIIB activity" evidence="6">
    <location>
        <position position="17"/>
    </location>
</feature>
<dbReference type="SUPFAM" id="SSF55604">
    <property type="entry name" value="Glucose permease domain IIB"/>
    <property type="match status" value="1"/>
</dbReference>